<reference evidence="1" key="2">
    <citation type="journal article" date="2023" name="Microbiol Resour">
        <title>Decontamination and Annotation of the Draft Genome Sequence of the Oomycete Lagenidium giganteum ARSEF 373.</title>
        <authorList>
            <person name="Morgan W.R."/>
            <person name="Tartar A."/>
        </authorList>
    </citation>
    <scope>NUCLEOTIDE SEQUENCE</scope>
    <source>
        <strain evidence="1">ARSEF 373</strain>
    </source>
</reference>
<dbReference type="AlphaFoldDB" id="A0AAV2Z4C9"/>
<name>A0AAV2Z4C9_9STRA</name>
<dbReference type="EMBL" id="DAKRPA010000068">
    <property type="protein sequence ID" value="DBA00213.1"/>
    <property type="molecule type" value="Genomic_DNA"/>
</dbReference>
<evidence type="ECO:0000313" key="1">
    <source>
        <dbReference type="EMBL" id="DBA00213.1"/>
    </source>
</evidence>
<sequence>MARIAKSALFARALANAVTRNGAQQTRLMATHGAVVQAARLERVRASAPQQQQVSMMTVAAAAASWAALWTLNAQSDAAAAHCEDASQAPQSGYTVNPIQNVTALLRLYDDIDKNMEVLTNRMLETLQSKVEEERKQNNGELKLSPEQRALSMSIEFETTLERVQDAVFRNNYVTKEHVQEAMERMVRGELPGGGKNGKITVAEADAIETYVRRLARMRWKCTGSREPLIPHGSKPIVKADKPGMPVEIVVSVMEELIPSLTREMEQIVAEVRSRDPALSLQDQQREISAHYLRRSGELTDAICQRFKVDVREFQRALVYFHDDAQFEAALDRLSKEQQAKFAELGL</sequence>
<keyword evidence="2" id="KW-1185">Reference proteome</keyword>
<proteinExistence type="predicted"/>
<reference evidence="1" key="1">
    <citation type="submission" date="2022-11" db="EMBL/GenBank/DDBJ databases">
        <authorList>
            <person name="Morgan W.R."/>
            <person name="Tartar A."/>
        </authorList>
    </citation>
    <scope>NUCLEOTIDE SEQUENCE</scope>
    <source>
        <strain evidence="1">ARSEF 373</strain>
    </source>
</reference>
<protein>
    <submittedName>
        <fullName evidence="1">Uncharacterized protein</fullName>
    </submittedName>
</protein>
<dbReference type="Proteomes" id="UP001146120">
    <property type="component" value="Unassembled WGS sequence"/>
</dbReference>
<gene>
    <name evidence="1" type="ORF">N0F65_007838</name>
</gene>
<comment type="caution">
    <text evidence="1">The sequence shown here is derived from an EMBL/GenBank/DDBJ whole genome shotgun (WGS) entry which is preliminary data.</text>
</comment>
<accession>A0AAV2Z4C9</accession>
<organism evidence="1 2">
    <name type="scientific">Lagenidium giganteum</name>
    <dbReference type="NCBI Taxonomy" id="4803"/>
    <lineage>
        <taxon>Eukaryota</taxon>
        <taxon>Sar</taxon>
        <taxon>Stramenopiles</taxon>
        <taxon>Oomycota</taxon>
        <taxon>Peronosporomycetes</taxon>
        <taxon>Pythiales</taxon>
        <taxon>Pythiaceae</taxon>
    </lineage>
</organism>
<evidence type="ECO:0000313" key="2">
    <source>
        <dbReference type="Proteomes" id="UP001146120"/>
    </source>
</evidence>